<evidence type="ECO:0000256" key="5">
    <source>
        <dbReference type="ARBA" id="ARBA00023242"/>
    </source>
</evidence>
<dbReference type="Gene3D" id="2.130.10.10">
    <property type="entry name" value="YVTN repeat-like/Quinoprotein amine dehydrogenase"/>
    <property type="match status" value="1"/>
</dbReference>
<dbReference type="AlphaFoldDB" id="A0AAD9GFJ2"/>
<dbReference type="PANTHER" id="PTHR18359:SF0">
    <property type="entry name" value="U3 SMALL NUCLEOLAR RNA-ASSOCIATED PROTEIN 18 HOMOLOG"/>
    <property type="match status" value="1"/>
</dbReference>
<reference evidence="6" key="2">
    <citation type="submission" date="2021-05" db="EMBL/GenBank/DDBJ databases">
        <authorList>
            <person name="Pain A."/>
        </authorList>
    </citation>
    <scope>NUCLEOTIDE SEQUENCE</scope>
    <source>
        <strain evidence="6">1802A</strain>
    </source>
</reference>
<dbReference type="PANTHER" id="PTHR18359">
    <property type="entry name" value="WD-REPEAT PROTEIN-RELATED"/>
    <property type="match status" value="1"/>
</dbReference>
<dbReference type="SUPFAM" id="SSF50978">
    <property type="entry name" value="WD40 repeat-like"/>
    <property type="match status" value="1"/>
</dbReference>
<dbReference type="GO" id="GO:0032040">
    <property type="term" value="C:small-subunit processome"/>
    <property type="evidence" value="ECO:0007669"/>
    <property type="project" value="TreeGrafter"/>
</dbReference>
<dbReference type="GO" id="GO:0006364">
    <property type="term" value="P:rRNA processing"/>
    <property type="evidence" value="ECO:0007669"/>
    <property type="project" value="UniProtKB-KW"/>
</dbReference>
<proteinExistence type="predicted"/>
<reference evidence="6" key="1">
    <citation type="journal article" date="2014" name="Nucleic Acids Res.">
        <title>The evolutionary dynamics of variant antigen genes in Babesia reveal a history of genomic innovation underlying host-parasite interaction.</title>
        <authorList>
            <person name="Jackson A.P."/>
            <person name="Otto T.D."/>
            <person name="Darby A."/>
            <person name="Ramaprasad A."/>
            <person name="Xia D."/>
            <person name="Echaide I.E."/>
            <person name="Farber M."/>
            <person name="Gahlot S."/>
            <person name="Gamble J."/>
            <person name="Gupta D."/>
            <person name="Gupta Y."/>
            <person name="Jackson L."/>
            <person name="Malandrin L."/>
            <person name="Malas T.B."/>
            <person name="Moussa E."/>
            <person name="Nair M."/>
            <person name="Reid A.J."/>
            <person name="Sanders M."/>
            <person name="Sharma J."/>
            <person name="Tracey A."/>
            <person name="Quail M.A."/>
            <person name="Weir W."/>
            <person name="Wastling J.M."/>
            <person name="Hall N."/>
            <person name="Willadsen P."/>
            <person name="Lingelbach K."/>
            <person name="Shiels B."/>
            <person name="Tait A."/>
            <person name="Berriman M."/>
            <person name="Allred D.R."/>
            <person name="Pain A."/>
        </authorList>
    </citation>
    <scope>NUCLEOTIDE SEQUENCE</scope>
    <source>
        <strain evidence="6">1802A</strain>
    </source>
</reference>
<evidence type="ECO:0000256" key="2">
    <source>
        <dbReference type="ARBA" id="ARBA00022552"/>
    </source>
</evidence>
<dbReference type="InterPro" id="IPR015943">
    <property type="entry name" value="WD40/YVTN_repeat-like_dom_sf"/>
</dbReference>
<dbReference type="Proteomes" id="UP001195914">
    <property type="component" value="Unassembled WGS sequence"/>
</dbReference>
<name>A0AAD9GFJ2_BABDI</name>
<evidence type="ECO:0000256" key="4">
    <source>
        <dbReference type="ARBA" id="ARBA00022737"/>
    </source>
</evidence>
<keyword evidence="3" id="KW-0853">WD repeat</keyword>
<evidence type="ECO:0000256" key="3">
    <source>
        <dbReference type="ARBA" id="ARBA00022574"/>
    </source>
</evidence>
<keyword evidence="5" id="KW-0539">Nucleus</keyword>
<dbReference type="InterPro" id="IPR045161">
    <property type="entry name" value="Utp18"/>
</dbReference>
<keyword evidence="4" id="KW-0677">Repeat</keyword>
<keyword evidence="2" id="KW-0698">rRNA processing</keyword>
<evidence type="ECO:0000256" key="1">
    <source>
        <dbReference type="ARBA" id="ARBA00004604"/>
    </source>
</evidence>
<protein>
    <recommendedName>
        <fullName evidence="8">U3 small nucleolar RNA-associated protein 18</fullName>
    </recommendedName>
</protein>
<dbReference type="EMBL" id="JAHBMH010000033">
    <property type="protein sequence ID" value="KAK1937544.1"/>
    <property type="molecule type" value="Genomic_DNA"/>
</dbReference>
<gene>
    <name evidence="6" type="ORF">X943_002753</name>
</gene>
<evidence type="ECO:0008006" key="8">
    <source>
        <dbReference type="Google" id="ProtNLM"/>
    </source>
</evidence>
<comment type="subcellular location">
    <subcellularLocation>
        <location evidence="1">Nucleus</location>
        <location evidence="1">Nucleolus</location>
    </subcellularLocation>
</comment>
<evidence type="ECO:0000313" key="7">
    <source>
        <dbReference type="Proteomes" id="UP001195914"/>
    </source>
</evidence>
<sequence>MADDVDAQGIQGTTNHVQRSNINAMPAWHDEDDDLVDDTVNVEASEPAWVRKRRKYLQDSQRQGVSWDVDSDPSTLTGKLTKLKPTKHASGVRFKIDRQNDSRHDITLAGGVKQLGFDPSNTLLAALGAKEKTVKLFRVDQHRSRGIHFRLKGETISLPSDGRSISAFSFADEGKSMLMISDHKSVVKYNVEQQSMLIIASITNPYTASGYRKIHVPHDHDNHVGRDIFALSSSDYGGVLICDGRSNSIVHHFQMNAQSIGAAFYLPANMVITADEEANIYEWDITTGKCMNKFKDDHSLHLTSFAISPTVSAEFSRNAYLTTGSRTGFLNRFPLTSERDSNEGGTTCIQGDLVKSYGNLSTAITSIATEESGTFIAYASEHKRNAIRIIHNPSSHVIGNWPTDSFNLGRITDVAFGSKYNTLAIGNRRGRVQFFRIFTT</sequence>
<evidence type="ECO:0000313" key="6">
    <source>
        <dbReference type="EMBL" id="KAK1937544.1"/>
    </source>
</evidence>
<accession>A0AAD9GFJ2</accession>
<comment type="caution">
    <text evidence="6">The sequence shown here is derived from an EMBL/GenBank/DDBJ whole genome shotgun (WGS) entry which is preliminary data.</text>
</comment>
<dbReference type="GO" id="GO:0034388">
    <property type="term" value="C:Pwp2p-containing subcomplex of 90S preribosome"/>
    <property type="evidence" value="ECO:0007669"/>
    <property type="project" value="TreeGrafter"/>
</dbReference>
<dbReference type="InterPro" id="IPR036322">
    <property type="entry name" value="WD40_repeat_dom_sf"/>
</dbReference>
<organism evidence="6 7">
    <name type="scientific">Babesia divergens</name>
    <dbReference type="NCBI Taxonomy" id="32595"/>
    <lineage>
        <taxon>Eukaryota</taxon>
        <taxon>Sar</taxon>
        <taxon>Alveolata</taxon>
        <taxon>Apicomplexa</taxon>
        <taxon>Aconoidasida</taxon>
        <taxon>Piroplasmida</taxon>
        <taxon>Babesiidae</taxon>
        <taxon>Babesia</taxon>
    </lineage>
</organism>
<keyword evidence="7" id="KW-1185">Reference proteome</keyword>